<accession>A0ABT3XMJ1</accession>
<dbReference type="EMBL" id="JAOVZW010000004">
    <property type="protein sequence ID" value="MCX8523356.1"/>
    <property type="molecule type" value="Genomic_DNA"/>
</dbReference>
<gene>
    <name evidence="1" type="ORF">OF897_05430</name>
</gene>
<keyword evidence="2" id="KW-1185">Reference proteome</keyword>
<name>A0ABT3XMJ1_9FLAO</name>
<proteinExistence type="predicted"/>
<reference evidence="1" key="1">
    <citation type="submission" date="2022-10" db="EMBL/GenBank/DDBJ databases">
        <title>Chryseobacterium sp. nov., a novel bacterial species.</title>
        <authorList>
            <person name="Cao Y."/>
        </authorList>
    </citation>
    <scope>NUCLEOTIDE SEQUENCE</scope>
    <source>
        <strain evidence="1">CCTCC AB2015118</strain>
    </source>
</reference>
<sequence>MINKDKPFSFDDYDNENIFQKQDNFQDLNHQPEENPSIYSTLEMDDDDGFVPTSNGSTTTVQNKDSNFVFFYGTSASGKSVILSAILYYLNSFAGVLRPKLGSPNSREAHVLLADFFENIKKGILPNRTTRDQVTRLDFVFDPNNKSKKVPPISLSFLETAGENHNEISRGGKYVDGIEAYLNSDIPLNFIIVTSYDRAHHEDSKIVEFLDYLERKGKNLKNVNVLLVISKWDKSGNLGVDNEQHLENFISERLSMTNNRIDTYNLSKTYFTIGNVQNQAGMEKITLLNLDSAEVISKWLYHNIVGYNLDYEGTFWEKIKFSFSK</sequence>
<organism evidence="1 2">
    <name type="scientific">Chryseobacterium formosus</name>
    <dbReference type="NCBI Taxonomy" id="1537363"/>
    <lineage>
        <taxon>Bacteria</taxon>
        <taxon>Pseudomonadati</taxon>
        <taxon>Bacteroidota</taxon>
        <taxon>Flavobacteriia</taxon>
        <taxon>Flavobacteriales</taxon>
        <taxon>Weeksellaceae</taxon>
        <taxon>Chryseobacterium group</taxon>
        <taxon>Chryseobacterium</taxon>
    </lineage>
</organism>
<protein>
    <submittedName>
        <fullName evidence="1">Uncharacterized protein</fullName>
    </submittedName>
</protein>
<dbReference type="SUPFAM" id="SSF52540">
    <property type="entry name" value="P-loop containing nucleoside triphosphate hydrolases"/>
    <property type="match status" value="1"/>
</dbReference>
<dbReference type="RefSeq" id="WP_267264672.1">
    <property type="nucleotide sequence ID" value="NZ_JAOVZW010000004.1"/>
</dbReference>
<comment type="caution">
    <text evidence="1">The sequence shown here is derived from an EMBL/GenBank/DDBJ whole genome shotgun (WGS) entry which is preliminary data.</text>
</comment>
<dbReference type="InterPro" id="IPR027417">
    <property type="entry name" value="P-loop_NTPase"/>
</dbReference>
<dbReference type="Proteomes" id="UP001073122">
    <property type="component" value="Unassembled WGS sequence"/>
</dbReference>
<evidence type="ECO:0000313" key="1">
    <source>
        <dbReference type="EMBL" id="MCX8523356.1"/>
    </source>
</evidence>
<evidence type="ECO:0000313" key="2">
    <source>
        <dbReference type="Proteomes" id="UP001073122"/>
    </source>
</evidence>